<dbReference type="SUPFAM" id="SSF57414">
    <property type="entry name" value="Hairpin loop containing domain-like"/>
    <property type="match status" value="1"/>
</dbReference>
<feature type="domain" description="Apple" evidence="1">
    <location>
        <begin position="9"/>
        <end position="85"/>
    </location>
</feature>
<evidence type="ECO:0000313" key="2">
    <source>
        <dbReference type="EMBL" id="CAF1141786.1"/>
    </source>
</evidence>
<accession>A0A8S2MD15</accession>
<dbReference type="Proteomes" id="UP000677228">
    <property type="component" value="Unassembled WGS sequence"/>
</dbReference>
<evidence type="ECO:0000259" key="1">
    <source>
        <dbReference type="PROSITE" id="PS50948"/>
    </source>
</evidence>
<dbReference type="Proteomes" id="UP000682733">
    <property type="component" value="Unassembled WGS sequence"/>
</dbReference>
<dbReference type="Gene3D" id="3.50.4.10">
    <property type="entry name" value="Hepatocyte Growth Factor"/>
    <property type="match status" value="1"/>
</dbReference>
<dbReference type="EMBL" id="CAJOBA010026863">
    <property type="protein sequence ID" value="CAF3938104.1"/>
    <property type="molecule type" value="Genomic_DNA"/>
</dbReference>
<dbReference type="EMBL" id="CAJNOK010011507">
    <property type="protein sequence ID" value="CAF1141786.1"/>
    <property type="molecule type" value="Genomic_DNA"/>
</dbReference>
<comment type="caution">
    <text evidence="3">The sequence shown here is derived from an EMBL/GenBank/DDBJ whole genome shotgun (WGS) entry which is preliminary data.</text>
</comment>
<gene>
    <name evidence="2" type="ORF">OVA965_LOCUS21163</name>
    <name evidence="3" type="ORF">TMI583_LOCUS21746</name>
</gene>
<reference evidence="3" key="1">
    <citation type="submission" date="2021-02" db="EMBL/GenBank/DDBJ databases">
        <authorList>
            <person name="Nowell W R."/>
        </authorList>
    </citation>
    <scope>NUCLEOTIDE SEQUENCE</scope>
</reference>
<proteinExistence type="predicted"/>
<evidence type="ECO:0000313" key="4">
    <source>
        <dbReference type="Proteomes" id="UP000682733"/>
    </source>
</evidence>
<dbReference type="InterPro" id="IPR003609">
    <property type="entry name" value="Pan_app"/>
</dbReference>
<organism evidence="3 4">
    <name type="scientific">Didymodactylos carnosus</name>
    <dbReference type="NCBI Taxonomy" id="1234261"/>
    <lineage>
        <taxon>Eukaryota</taxon>
        <taxon>Metazoa</taxon>
        <taxon>Spiralia</taxon>
        <taxon>Gnathifera</taxon>
        <taxon>Rotifera</taxon>
        <taxon>Eurotatoria</taxon>
        <taxon>Bdelloidea</taxon>
        <taxon>Philodinida</taxon>
        <taxon>Philodinidae</taxon>
        <taxon>Didymodactylos</taxon>
    </lineage>
</organism>
<name>A0A8S2MD15_9BILA</name>
<dbReference type="Pfam" id="PF00024">
    <property type="entry name" value="PAN_1"/>
    <property type="match status" value="1"/>
</dbReference>
<dbReference type="PROSITE" id="PS50948">
    <property type="entry name" value="PAN"/>
    <property type="match status" value="1"/>
</dbReference>
<evidence type="ECO:0000313" key="3">
    <source>
        <dbReference type="EMBL" id="CAF3938104.1"/>
    </source>
</evidence>
<protein>
    <recommendedName>
        <fullName evidence="1">Apple domain-containing protein</fullName>
    </recommendedName>
</protein>
<sequence>MFDSHIELTNPGIEFQPANEIELLSTDINVKSLMICASWCNQNPQCRTFDYQSSSPLRCRLFEGGSSTGTQVNSSSPTSRLGAISYYPELYSAYNQSCNRCQQSRYLLCVNDRCQCPPNTFWNSSMCSNQHYSGLTCQADDWCRQDLNLTCFLPTNTCVGEAAATSTGTTELAATTTNILAAATSTGTTELAATTTNILAAATSTGTTKLAATTTNILAAATSTGTTKLAATTTNILAAATST</sequence>
<dbReference type="AlphaFoldDB" id="A0A8S2MD15"/>
<feature type="non-terminal residue" evidence="3">
    <location>
        <position position="1"/>
    </location>
</feature>